<evidence type="ECO:0000313" key="3">
    <source>
        <dbReference type="Proteomes" id="UP000185469"/>
    </source>
</evidence>
<dbReference type="InterPro" id="IPR036390">
    <property type="entry name" value="WH_DNA-bd_sf"/>
</dbReference>
<dbReference type="PANTHER" id="PTHR30363">
    <property type="entry name" value="HTH-TYPE TRANSCRIPTIONAL REGULATOR SRLR-RELATED"/>
    <property type="match status" value="1"/>
</dbReference>
<dbReference type="SMART" id="SM00418">
    <property type="entry name" value="HTH_ARSR"/>
    <property type="match status" value="1"/>
</dbReference>
<dbReference type="EMBL" id="CP009248">
    <property type="protein sequence ID" value="APT90745.1"/>
    <property type="molecule type" value="Genomic_DNA"/>
</dbReference>
<dbReference type="Pfam" id="PF12840">
    <property type="entry name" value="HTH_20"/>
    <property type="match status" value="1"/>
</dbReference>
<organism evidence="2 3">
    <name type="scientific">Corynebacterium sphenisci DSM 44792</name>
    <dbReference type="NCBI Taxonomy" id="1437874"/>
    <lineage>
        <taxon>Bacteria</taxon>
        <taxon>Bacillati</taxon>
        <taxon>Actinomycetota</taxon>
        <taxon>Actinomycetes</taxon>
        <taxon>Mycobacteriales</taxon>
        <taxon>Corynebacteriaceae</taxon>
        <taxon>Corynebacterium</taxon>
    </lineage>
</organism>
<dbReference type="InterPro" id="IPR050313">
    <property type="entry name" value="Carb_Metab_HTH_regulators"/>
</dbReference>
<dbReference type="CDD" id="cd00090">
    <property type="entry name" value="HTH_ARSR"/>
    <property type="match status" value="1"/>
</dbReference>
<dbReference type="OrthoDB" id="3375207at2"/>
<evidence type="ECO:0000313" key="2">
    <source>
        <dbReference type="EMBL" id="APT90745.1"/>
    </source>
</evidence>
<feature type="domain" description="HTH arsR-type" evidence="1">
    <location>
        <begin position="7"/>
        <end position="98"/>
    </location>
</feature>
<dbReference type="RefSeq" id="WP_075691984.1">
    <property type="nucleotide sequence ID" value="NZ_CP009248.1"/>
</dbReference>
<dbReference type="GO" id="GO:0003700">
    <property type="term" value="F:DNA-binding transcription factor activity"/>
    <property type="evidence" value="ECO:0007669"/>
    <property type="project" value="InterPro"/>
</dbReference>
<name>A0A1L7CXZ1_9CORY</name>
<dbReference type="KEGG" id="csph:CSPHI_06450"/>
<gene>
    <name evidence="2" type="ORF">CSPHI_06450</name>
</gene>
<dbReference type="Proteomes" id="UP000185469">
    <property type="component" value="Chromosome"/>
</dbReference>
<dbReference type="SUPFAM" id="SSF46785">
    <property type="entry name" value="Winged helix' DNA-binding domain"/>
    <property type="match status" value="1"/>
</dbReference>
<keyword evidence="3" id="KW-1185">Reference proteome</keyword>
<proteinExistence type="predicted"/>
<reference evidence="2 3" key="1">
    <citation type="submission" date="2014-08" db="EMBL/GenBank/DDBJ databases">
        <title>Complete genome sequence of Corynebacterium sphenisci CECT 5990(T) (=DSM 44792(T)), isolated from healthy wild penguins.</title>
        <authorList>
            <person name="Ruckert C."/>
            <person name="Albersmeier A."/>
            <person name="Winkler A."/>
            <person name="Kalinowski J."/>
        </authorList>
    </citation>
    <scope>NUCLEOTIDE SEQUENCE [LARGE SCALE GENOMIC DNA]</scope>
    <source>
        <strain evidence="2 3">DSM 44792</strain>
    </source>
</reference>
<accession>A0A1L7CXZ1</accession>
<dbReference type="Gene3D" id="1.10.10.10">
    <property type="entry name" value="Winged helix-like DNA-binding domain superfamily/Winged helix DNA-binding domain"/>
    <property type="match status" value="1"/>
</dbReference>
<sequence length="229" mass="23787">MTPTRDGDTRRRILETLLAGDPASASEIAAELGLSAAAVRRHLDILVGEGLAEAAPAPAAGPRGRGRPAKTFRLTAEGRSRFGHGYDELAAAALAALREAGGEAAVMAFARRRAAEILDGVDAVGDGVSVPEVVDQVVGAFRRHGYAAHAHPGRAGLQLCQRHCPISEVAGDFPELCEAEQEAVSTLLGQHTQQLATIADGNGVCTVHIPLVRSRPPAPHAAPTERSGQ</sequence>
<evidence type="ECO:0000259" key="1">
    <source>
        <dbReference type="SMART" id="SM00418"/>
    </source>
</evidence>
<dbReference type="AlphaFoldDB" id="A0A1L7CXZ1"/>
<dbReference type="InterPro" id="IPR011991">
    <property type="entry name" value="ArsR-like_HTH"/>
</dbReference>
<protein>
    <submittedName>
        <fullName evidence="2">ArsR family transcriptional regulator</fullName>
    </submittedName>
</protein>
<dbReference type="STRING" id="1437874.CSPHI_06450"/>
<dbReference type="InterPro" id="IPR001845">
    <property type="entry name" value="HTH_ArsR_DNA-bd_dom"/>
</dbReference>
<dbReference type="InterPro" id="IPR036388">
    <property type="entry name" value="WH-like_DNA-bd_sf"/>
</dbReference>
<dbReference type="PANTHER" id="PTHR30363:SF28">
    <property type="entry name" value="TRANSCRIPTIONAL REGULATORY PROTEIN-RELATED"/>
    <property type="match status" value="1"/>
</dbReference>